<dbReference type="PANTHER" id="PTHR23323:SF26">
    <property type="entry name" value="VACUOLAR PROTEIN SORTING-ASSOCIATED PROTEIN 18 HOMOLOG"/>
    <property type="match status" value="1"/>
</dbReference>
<dbReference type="GO" id="GO:0008270">
    <property type="term" value="F:zinc ion binding"/>
    <property type="evidence" value="ECO:0007669"/>
    <property type="project" value="UniProtKB-KW"/>
</dbReference>
<feature type="repeat" description="CHCR" evidence="8">
    <location>
        <begin position="631"/>
        <end position="786"/>
    </location>
</feature>
<sequence>MASILDQYEQASQSSQRPKPVTEPMVSSGYINMQLEDYTPMFSKKRMMLKNLTGVITHAAVANDYIVLAMHKEDEKKKLFRLDLKNSNDHGEEIEYLSYVHPNSKLNAIFLDPLGCHLLMAFVPRSKDTHGYPELVYLHQNSKKFKQVTKSKNLEVTEVGWNWENTSRVSTGPILLGTSQGHLFETELETDSDKMYTASNQYWREIFDIGRGTEMPITGIQFQRVNKTRKYFIFITTRTRLYQFIGDAIMQDDKPSLQSVFYPYLTRPETDFQAIPSNLKYSKLQFFFDKNDTPKTFAWLTEPGIFYGQLDPSSQQNSNSLFTQSTLITYPTNDEEKESAPLSFALTEFHALLMYSDRVKVISLLSHELVYEDIYTEAHGKLRSVIRDSKKRTIWAVTDISVFRYKVIREERNLWRIYCDKEEFDLAKDYCFNNPAFIDIINVKQAELLFSKGDYEKSAEVYADTQSSFETICLKFLELEQTNALKIYLAKRLDSLKDDDKTLISMLVIWMAELYLSQLGLLRRTGKEDSNQYLQIQSDFEVFLLHPKVTKCMHHVKSIVYDLMASHGDKHNLIKLMIINEDYENVIAQYIDKKSYLEAIQTLQTLKKPELFYQFAPSLIENCPKHMVTALMSQGTRLVPGRLLPAFLSCQNDEQHISEIIRYLEFILQHFNVKDKAIHNYLLTLYVEHDHEMLSRYLARQGQDVTLVNYDVHYALRLCREKNLSVACVNLSALLGLWESAVELALQVDLHLAKNIANMPEESELQRQLWLNIAEHVITKNQDMQEAMNFLKECSLIKIEDILPFFSDVVTIDHFRQPICESLQEYNQEIEGMKTEMEEATIAAECVRAEIQSFRNRSVTVLVSDACCLCDITLLLRPFYLFPCGHKFHSDCLTAETLPILTPTRRNKLTDLQRQLSVLPNIELSAITSSGLSLREILKNEIDDIVASECIFCGEYMIKCIDKPFIADEDWDRVMKEWE</sequence>
<dbReference type="GO" id="GO:0006886">
    <property type="term" value="P:intracellular protein transport"/>
    <property type="evidence" value="ECO:0007669"/>
    <property type="project" value="UniProtKB-UniRule"/>
</dbReference>
<dbReference type="InterPro" id="IPR000547">
    <property type="entry name" value="Clathrin_H-chain/VPS_repeat"/>
</dbReference>
<dbReference type="GO" id="GO:0030674">
    <property type="term" value="F:protein-macromolecule adaptor activity"/>
    <property type="evidence" value="ECO:0007669"/>
    <property type="project" value="TreeGrafter"/>
</dbReference>
<dbReference type="AlphaFoldDB" id="A0A8S1AZ51"/>
<keyword evidence="9" id="KW-0175">Coiled coil</keyword>
<gene>
    <name evidence="13" type="ORF">APLA_LOCUS13269</name>
</gene>
<evidence type="ECO:0000256" key="6">
    <source>
        <dbReference type="ARBA" id="ARBA00022833"/>
    </source>
</evidence>
<dbReference type="InterPro" id="IPR007810">
    <property type="entry name" value="Pep3/Vps18_beta-prop"/>
</dbReference>
<evidence type="ECO:0000256" key="7">
    <source>
        <dbReference type="ARBA" id="ARBA00023136"/>
    </source>
</evidence>
<dbReference type="GO" id="GO:0008333">
    <property type="term" value="P:endosome to lysosome transport"/>
    <property type="evidence" value="ECO:0007669"/>
    <property type="project" value="TreeGrafter"/>
</dbReference>
<evidence type="ECO:0000256" key="4">
    <source>
        <dbReference type="ARBA" id="ARBA00022723"/>
    </source>
</evidence>
<organism evidence="13 14">
    <name type="scientific">Arctia plantaginis</name>
    <name type="common">Wood tiger moth</name>
    <name type="synonym">Phalaena plantaginis</name>
    <dbReference type="NCBI Taxonomy" id="874455"/>
    <lineage>
        <taxon>Eukaryota</taxon>
        <taxon>Metazoa</taxon>
        <taxon>Ecdysozoa</taxon>
        <taxon>Arthropoda</taxon>
        <taxon>Hexapoda</taxon>
        <taxon>Insecta</taxon>
        <taxon>Pterygota</taxon>
        <taxon>Neoptera</taxon>
        <taxon>Endopterygota</taxon>
        <taxon>Lepidoptera</taxon>
        <taxon>Glossata</taxon>
        <taxon>Ditrysia</taxon>
        <taxon>Noctuoidea</taxon>
        <taxon>Erebidae</taxon>
        <taxon>Arctiinae</taxon>
        <taxon>Arctia</taxon>
    </lineage>
</organism>
<evidence type="ECO:0000256" key="8">
    <source>
        <dbReference type="PROSITE-ProRule" id="PRU01006"/>
    </source>
</evidence>
<reference evidence="13 14" key="1">
    <citation type="submission" date="2020-04" db="EMBL/GenBank/DDBJ databases">
        <authorList>
            <person name="Wallbank WR R."/>
            <person name="Pardo Diaz C."/>
            <person name="Kozak K."/>
            <person name="Martin S."/>
            <person name="Jiggins C."/>
            <person name="Moest M."/>
            <person name="Warren A I."/>
            <person name="Byers J.R.P. K."/>
            <person name="Montejo-Kovacevich G."/>
            <person name="Yen C E."/>
        </authorList>
    </citation>
    <scope>NUCLEOTIDE SEQUENCE [LARGE SCALE GENOMIC DNA]</scope>
</reference>
<evidence type="ECO:0000256" key="10">
    <source>
        <dbReference type="SAM" id="MobiDB-lite"/>
    </source>
</evidence>
<keyword evidence="5" id="KW-0863">Zinc-finger</keyword>
<protein>
    <recommendedName>
        <fullName evidence="3">Vacuolar protein sorting-associated protein 18 homolog</fullName>
    </recommendedName>
</protein>
<dbReference type="GO" id="GO:0007032">
    <property type="term" value="P:endosome organization"/>
    <property type="evidence" value="ECO:0007669"/>
    <property type="project" value="TreeGrafter"/>
</dbReference>
<dbReference type="Pfam" id="PF05131">
    <property type="entry name" value="Pep3_Vps18"/>
    <property type="match status" value="1"/>
</dbReference>
<dbReference type="Proteomes" id="UP000494106">
    <property type="component" value="Unassembled WGS sequence"/>
</dbReference>
<dbReference type="GO" id="GO:0030897">
    <property type="term" value="C:HOPS complex"/>
    <property type="evidence" value="ECO:0007669"/>
    <property type="project" value="TreeGrafter"/>
</dbReference>
<evidence type="ECO:0000259" key="12">
    <source>
        <dbReference type="Pfam" id="PF26148"/>
    </source>
</evidence>
<evidence type="ECO:0000256" key="5">
    <source>
        <dbReference type="ARBA" id="ARBA00022771"/>
    </source>
</evidence>
<accession>A0A8S1AZ51</accession>
<dbReference type="PANTHER" id="PTHR23323">
    <property type="entry name" value="VACUOLAR PROTEIN SORTING-ASSOCIATED PROTEIN"/>
    <property type="match status" value="1"/>
</dbReference>
<dbReference type="PROSITE" id="PS50236">
    <property type="entry name" value="CHCR"/>
    <property type="match status" value="1"/>
</dbReference>
<dbReference type="InterPro" id="IPR058919">
    <property type="entry name" value="Pep3/Vps18_RING_C"/>
</dbReference>
<evidence type="ECO:0000313" key="14">
    <source>
        <dbReference type="Proteomes" id="UP000494106"/>
    </source>
</evidence>
<evidence type="ECO:0000256" key="3">
    <source>
        <dbReference type="ARBA" id="ARBA00017338"/>
    </source>
</evidence>
<keyword evidence="7" id="KW-0472">Membrane</keyword>
<dbReference type="OrthoDB" id="1845386at2759"/>
<feature type="region of interest" description="Disordered" evidence="10">
    <location>
        <begin position="1"/>
        <end position="25"/>
    </location>
</feature>
<dbReference type="GO" id="GO:0048284">
    <property type="term" value="P:organelle fusion"/>
    <property type="evidence" value="ECO:0007669"/>
    <property type="project" value="TreeGrafter"/>
</dbReference>
<feature type="domain" description="Pep3/Vps18 RING C-terminal" evidence="12">
    <location>
        <begin position="865"/>
        <end position="959"/>
    </location>
</feature>
<evidence type="ECO:0000256" key="2">
    <source>
        <dbReference type="ARBA" id="ARBA00010454"/>
    </source>
</evidence>
<name>A0A8S1AZ51_ARCPL</name>
<evidence type="ECO:0000259" key="11">
    <source>
        <dbReference type="Pfam" id="PF05131"/>
    </source>
</evidence>
<dbReference type="GO" id="GO:0007040">
    <property type="term" value="P:lysosome organization"/>
    <property type="evidence" value="ECO:0007669"/>
    <property type="project" value="TreeGrafter"/>
</dbReference>
<keyword evidence="6" id="KW-0862">Zinc</keyword>
<comment type="subcellular location">
    <subcellularLocation>
        <location evidence="1">Late endosome membrane</location>
        <topology evidence="1">Peripheral membrane protein</topology>
        <orientation evidence="1">Cytoplasmic side</orientation>
    </subcellularLocation>
</comment>
<keyword evidence="14" id="KW-1185">Reference proteome</keyword>
<evidence type="ECO:0000256" key="1">
    <source>
        <dbReference type="ARBA" id="ARBA00004492"/>
    </source>
</evidence>
<feature type="domain" description="Pep3/Vps18 beta-propeller" evidence="11">
    <location>
        <begin position="40"/>
        <end position="407"/>
    </location>
</feature>
<dbReference type="GO" id="GO:0006904">
    <property type="term" value="P:vesicle docking involved in exocytosis"/>
    <property type="evidence" value="ECO:0007669"/>
    <property type="project" value="TreeGrafter"/>
</dbReference>
<evidence type="ECO:0000256" key="9">
    <source>
        <dbReference type="SAM" id="Coils"/>
    </source>
</evidence>
<comment type="similarity">
    <text evidence="2">Belongs to the VPS18 family.</text>
</comment>
<keyword evidence="4" id="KW-0479">Metal-binding</keyword>
<dbReference type="EMBL" id="CADEBC010000551">
    <property type="protein sequence ID" value="CAB3251945.1"/>
    <property type="molecule type" value="Genomic_DNA"/>
</dbReference>
<dbReference type="GO" id="GO:0031902">
    <property type="term" value="C:late endosome membrane"/>
    <property type="evidence" value="ECO:0007669"/>
    <property type="project" value="UniProtKB-SubCell"/>
</dbReference>
<feature type="coiled-coil region" evidence="9">
    <location>
        <begin position="823"/>
        <end position="857"/>
    </location>
</feature>
<dbReference type="Pfam" id="PF26148">
    <property type="entry name" value="VPS18_RING_C"/>
    <property type="match status" value="1"/>
</dbReference>
<proteinExistence type="inferred from homology"/>
<dbReference type="CDD" id="cd16462">
    <property type="entry name" value="RING-H2_Pep3p-like"/>
    <property type="match status" value="1"/>
</dbReference>
<evidence type="ECO:0000313" key="13">
    <source>
        <dbReference type="EMBL" id="CAB3251945.1"/>
    </source>
</evidence>
<comment type="caution">
    <text evidence="13">The sequence shown here is derived from an EMBL/GenBank/DDBJ whole genome shotgun (WGS) entry which is preliminary data.</text>
</comment>